<accession>A0AAU8HXS5</accession>
<evidence type="ECO:0000313" key="1">
    <source>
        <dbReference type="EMBL" id="XCI77390.1"/>
    </source>
</evidence>
<protein>
    <submittedName>
        <fullName evidence="1">Uncharacterized protein</fullName>
    </submittedName>
</protein>
<name>A0AAU8HXS5_9CAUD</name>
<dbReference type="EMBL" id="PP429226">
    <property type="protein sequence ID" value="XCI77390.1"/>
    <property type="molecule type" value="Genomic_DNA"/>
</dbReference>
<proteinExistence type="predicted"/>
<organism evidence="1">
    <name type="scientific">Rhizobium phage LG08</name>
    <dbReference type="NCBI Taxonomy" id="3129229"/>
    <lineage>
        <taxon>Viruses</taxon>
        <taxon>Duplodnaviria</taxon>
        <taxon>Heunggongvirae</taxon>
        <taxon>Uroviricota</taxon>
        <taxon>Caudoviricetes</taxon>
    </lineage>
</organism>
<gene>
    <name evidence="1" type="ORF">LDCGVIBL_CDS0032</name>
</gene>
<sequence length="85" mass="9477">MIVDGRKIINIEHAENILKSRLCTLASLGGYHGKCAADDVSNLVRYIVDESIKKFETSLEERLREVGVRLLSPGESNFEDLDEGV</sequence>
<reference evidence="1" key="1">
    <citation type="submission" date="2024-03" db="EMBL/GenBank/DDBJ databases">
        <authorList>
            <person name="Chantapakul B."/>
            <person name="Wang S."/>
        </authorList>
    </citation>
    <scope>NUCLEOTIDE SEQUENCE</scope>
</reference>